<comment type="caution">
    <text evidence="5">The sequence shown here is derived from an EMBL/GenBank/DDBJ whole genome shotgun (WGS) entry which is preliminary data.</text>
</comment>
<dbReference type="EMBL" id="JAEKJA010000009">
    <property type="protein sequence ID" value="MBJ3776436.1"/>
    <property type="molecule type" value="Genomic_DNA"/>
</dbReference>
<dbReference type="GO" id="GO:0004419">
    <property type="term" value="F:hydroxymethylglutaryl-CoA lyase activity"/>
    <property type="evidence" value="ECO:0007669"/>
    <property type="project" value="TreeGrafter"/>
</dbReference>
<keyword evidence="6" id="KW-1185">Reference proteome</keyword>
<dbReference type="PANTHER" id="PTHR42738:SF7">
    <property type="entry name" value="HYDROXYMETHYLGLUTARYL-COA LYASE"/>
    <property type="match status" value="1"/>
</dbReference>
<accession>A0A934IPS1</accession>
<evidence type="ECO:0000256" key="3">
    <source>
        <dbReference type="ARBA" id="ARBA00023239"/>
    </source>
</evidence>
<dbReference type="GO" id="GO:0046872">
    <property type="term" value="F:metal ion binding"/>
    <property type="evidence" value="ECO:0007669"/>
    <property type="project" value="UniProtKB-KW"/>
</dbReference>
<dbReference type="SUPFAM" id="SSF51569">
    <property type="entry name" value="Aldolase"/>
    <property type="match status" value="1"/>
</dbReference>
<dbReference type="CDD" id="cd07938">
    <property type="entry name" value="DRE_TIM_HMGL"/>
    <property type="match status" value="1"/>
</dbReference>
<evidence type="ECO:0000313" key="6">
    <source>
        <dbReference type="Proteomes" id="UP000609531"/>
    </source>
</evidence>
<evidence type="ECO:0000256" key="2">
    <source>
        <dbReference type="ARBA" id="ARBA00022723"/>
    </source>
</evidence>
<evidence type="ECO:0000313" key="5">
    <source>
        <dbReference type="EMBL" id="MBJ3776436.1"/>
    </source>
</evidence>
<gene>
    <name evidence="5" type="ORF">JCR33_12090</name>
</gene>
<organism evidence="5 6">
    <name type="scientific">Acuticoccus mangrovi</name>
    <dbReference type="NCBI Taxonomy" id="2796142"/>
    <lineage>
        <taxon>Bacteria</taxon>
        <taxon>Pseudomonadati</taxon>
        <taxon>Pseudomonadota</taxon>
        <taxon>Alphaproteobacteria</taxon>
        <taxon>Hyphomicrobiales</taxon>
        <taxon>Amorphaceae</taxon>
        <taxon>Acuticoccus</taxon>
    </lineage>
</organism>
<dbReference type="Pfam" id="PF00682">
    <property type="entry name" value="HMGL-like"/>
    <property type="match status" value="1"/>
</dbReference>
<evidence type="ECO:0000259" key="4">
    <source>
        <dbReference type="PROSITE" id="PS50991"/>
    </source>
</evidence>
<dbReference type="Gene3D" id="3.20.20.70">
    <property type="entry name" value="Aldolase class I"/>
    <property type="match status" value="1"/>
</dbReference>
<dbReference type="RefSeq" id="WP_198882342.1">
    <property type="nucleotide sequence ID" value="NZ_JAEKJA010000009.1"/>
</dbReference>
<dbReference type="InterPro" id="IPR043594">
    <property type="entry name" value="HMGL"/>
</dbReference>
<dbReference type="InterPro" id="IPR000891">
    <property type="entry name" value="PYR_CT"/>
</dbReference>
<keyword evidence="3 5" id="KW-0456">Lyase</keyword>
<keyword evidence="2" id="KW-0479">Metal-binding</keyword>
<dbReference type="InterPro" id="IPR013785">
    <property type="entry name" value="Aldolase_TIM"/>
</dbReference>
<dbReference type="Proteomes" id="UP000609531">
    <property type="component" value="Unassembled WGS sequence"/>
</dbReference>
<comment type="similarity">
    <text evidence="1">Belongs to the HMG-CoA lyase family.</text>
</comment>
<name>A0A934IPS1_9HYPH</name>
<dbReference type="NCBIfam" id="NF004283">
    <property type="entry name" value="PRK05692.1"/>
    <property type="match status" value="1"/>
</dbReference>
<dbReference type="PANTHER" id="PTHR42738">
    <property type="entry name" value="HYDROXYMETHYLGLUTARYL-COA LYASE"/>
    <property type="match status" value="1"/>
</dbReference>
<proteinExistence type="inferred from homology"/>
<sequence>MSDLPTHVHIMEVGPRDGLQMEARHLATADKVALVEHLADAGLTEIEVGSFVNPARVPQMANTEEVFAALPRRPGVAYRALWLNRRGLERAVATGVDLTAKLSMAASDTFSRKNVGRSVEETLAAMPEWLAIYAEEGLRDVSLSIMTTFGCTYEGYVPETRTVELIGRVIALLDEHGFRLAEADLADTTGWANPLYVQRVIGAVRDRWPDLKIKLHLHDTRGCGIANALAGLEMGVDRFDASIGGLGGCPFAGLKGAAGNIATEDFAFLCAEMGLATGLDLDRLTEAARFAEEKVGRPLPGKVFRAGHVHPGAA</sequence>
<reference evidence="5" key="1">
    <citation type="submission" date="2020-12" db="EMBL/GenBank/DDBJ databases">
        <title>Bacterial taxonomy.</title>
        <authorList>
            <person name="Pan X."/>
        </authorList>
    </citation>
    <scope>NUCLEOTIDE SEQUENCE</scope>
    <source>
        <strain evidence="5">B2012</strain>
    </source>
</reference>
<dbReference type="AlphaFoldDB" id="A0A934IPS1"/>
<feature type="domain" description="Pyruvate carboxyltransferase" evidence="4">
    <location>
        <begin position="8"/>
        <end position="285"/>
    </location>
</feature>
<evidence type="ECO:0000256" key="1">
    <source>
        <dbReference type="ARBA" id="ARBA00009405"/>
    </source>
</evidence>
<dbReference type="GO" id="GO:0046951">
    <property type="term" value="P:ketone body biosynthetic process"/>
    <property type="evidence" value="ECO:0007669"/>
    <property type="project" value="TreeGrafter"/>
</dbReference>
<dbReference type="GO" id="GO:0006552">
    <property type="term" value="P:L-leucine catabolic process"/>
    <property type="evidence" value="ECO:0007669"/>
    <property type="project" value="TreeGrafter"/>
</dbReference>
<protein>
    <submittedName>
        <fullName evidence="5">Hydroxymethylglutaryl-CoA lyase</fullName>
    </submittedName>
</protein>
<dbReference type="PROSITE" id="PS50991">
    <property type="entry name" value="PYR_CT"/>
    <property type="match status" value="1"/>
</dbReference>